<sequence length="157" mass="17274">MAASTISGKCLCGQISVSVPQDAFNKTENVGICYCKNCRQSGGCLASYNLYLSEEDVKIEGQPKLYQDPNTDSGTTVERAFCNNCGSPVYGRNPKFIGLIAVRLGLFNPLPKPGMALYCKNRPDWNKGTIDGVQEHEAMPEFTEDLKKWLQEKGVVI</sequence>
<evidence type="ECO:0000256" key="2">
    <source>
        <dbReference type="ARBA" id="ARBA00022723"/>
    </source>
</evidence>
<evidence type="ECO:0000313" key="8">
    <source>
        <dbReference type="Proteomes" id="UP000663855"/>
    </source>
</evidence>
<dbReference type="PANTHER" id="PTHR33337:SF30">
    <property type="entry name" value="DUF636 DOMAIN PROTEIN (AFU_ORTHOLOGUE AFUA_1G03180)"/>
    <property type="match status" value="1"/>
</dbReference>
<dbReference type="EMBL" id="CAJOBH010034200">
    <property type="protein sequence ID" value="CAF4293832.1"/>
    <property type="molecule type" value="Genomic_DNA"/>
</dbReference>
<evidence type="ECO:0000256" key="3">
    <source>
        <dbReference type="ARBA" id="ARBA00022833"/>
    </source>
</evidence>
<keyword evidence="2" id="KW-0479">Metal-binding</keyword>
<accession>A0A814SZ03</accession>
<dbReference type="Gene3D" id="3.90.1590.10">
    <property type="entry name" value="glutathione-dependent formaldehyde- activating enzyme (gfa)"/>
    <property type="match status" value="1"/>
</dbReference>
<dbReference type="Proteomes" id="UP000663855">
    <property type="component" value="Unassembled WGS sequence"/>
</dbReference>
<keyword evidence="3" id="KW-0862">Zinc</keyword>
<evidence type="ECO:0000256" key="1">
    <source>
        <dbReference type="ARBA" id="ARBA00005495"/>
    </source>
</evidence>
<dbReference type="Proteomes" id="UP000681967">
    <property type="component" value="Unassembled WGS sequence"/>
</dbReference>
<dbReference type="GO" id="GO:0046872">
    <property type="term" value="F:metal ion binding"/>
    <property type="evidence" value="ECO:0007669"/>
    <property type="project" value="UniProtKB-KW"/>
</dbReference>
<dbReference type="GO" id="GO:0016846">
    <property type="term" value="F:carbon-sulfur lyase activity"/>
    <property type="evidence" value="ECO:0007669"/>
    <property type="project" value="InterPro"/>
</dbReference>
<proteinExistence type="inferred from homology"/>
<dbReference type="AlphaFoldDB" id="A0A814SZ03"/>
<dbReference type="PROSITE" id="PS51891">
    <property type="entry name" value="CENP_V_GFA"/>
    <property type="match status" value="1"/>
</dbReference>
<protein>
    <recommendedName>
        <fullName evidence="5">CENP-V/GFA domain-containing protein</fullName>
    </recommendedName>
</protein>
<gene>
    <name evidence="7" type="ORF">BYL167_LOCUS27206</name>
    <name evidence="6" type="ORF">CJN711_LOCUS9704</name>
</gene>
<comment type="caution">
    <text evidence="6">The sequence shown here is derived from an EMBL/GenBank/DDBJ whole genome shotgun (WGS) entry which is preliminary data.</text>
</comment>
<name>A0A814SZ03_9BILA</name>
<organism evidence="6 8">
    <name type="scientific">Rotaria magnacalcarata</name>
    <dbReference type="NCBI Taxonomy" id="392030"/>
    <lineage>
        <taxon>Eukaryota</taxon>
        <taxon>Metazoa</taxon>
        <taxon>Spiralia</taxon>
        <taxon>Gnathifera</taxon>
        <taxon>Rotifera</taxon>
        <taxon>Eurotatoria</taxon>
        <taxon>Bdelloidea</taxon>
        <taxon>Philodinida</taxon>
        <taxon>Philodinidae</taxon>
        <taxon>Rotaria</taxon>
    </lineage>
</organism>
<dbReference type="InterPro" id="IPR011057">
    <property type="entry name" value="Mss4-like_sf"/>
</dbReference>
<evidence type="ECO:0000256" key="4">
    <source>
        <dbReference type="ARBA" id="ARBA00023239"/>
    </source>
</evidence>
<keyword evidence="4" id="KW-0456">Lyase</keyword>
<evidence type="ECO:0000313" key="6">
    <source>
        <dbReference type="EMBL" id="CAF1154676.1"/>
    </source>
</evidence>
<feature type="domain" description="CENP-V/GFA" evidence="5">
    <location>
        <begin position="6"/>
        <end position="126"/>
    </location>
</feature>
<dbReference type="SUPFAM" id="SSF51316">
    <property type="entry name" value="Mss4-like"/>
    <property type="match status" value="1"/>
</dbReference>
<dbReference type="InterPro" id="IPR006913">
    <property type="entry name" value="CENP-V/GFA"/>
</dbReference>
<evidence type="ECO:0000313" key="7">
    <source>
        <dbReference type="EMBL" id="CAF4293832.1"/>
    </source>
</evidence>
<dbReference type="Pfam" id="PF04828">
    <property type="entry name" value="GFA"/>
    <property type="match status" value="1"/>
</dbReference>
<dbReference type="PANTHER" id="PTHR33337">
    <property type="entry name" value="GFA DOMAIN-CONTAINING PROTEIN"/>
    <property type="match status" value="1"/>
</dbReference>
<comment type="similarity">
    <text evidence="1">Belongs to the Gfa family.</text>
</comment>
<reference evidence="6" key="1">
    <citation type="submission" date="2021-02" db="EMBL/GenBank/DDBJ databases">
        <authorList>
            <person name="Nowell W R."/>
        </authorList>
    </citation>
    <scope>NUCLEOTIDE SEQUENCE</scope>
</reference>
<evidence type="ECO:0000259" key="5">
    <source>
        <dbReference type="PROSITE" id="PS51891"/>
    </source>
</evidence>
<dbReference type="EMBL" id="CAJNOV010003825">
    <property type="protein sequence ID" value="CAF1154676.1"/>
    <property type="molecule type" value="Genomic_DNA"/>
</dbReference>